<name>A0AA95HA96_9GAMM</name>
<dbReference type="PANTHER" id="PTHR10978:SF5">
    <property type="entry name" value="SUCCINATE DEHYDROGENASE CYTOCHROME B560 SUBUNIT, MITOCHONDRIAL"/>
    <property type="match status" value="1"/>
</dbReference>
<keyword evidence="6 13" id="KW-0812">Transmembrane</keyword>
<dbReference type="GO" id="GO:0006099">
    <property type="term" value="P:tricarboxylic acid cycle"/>
    <property type="evidence" value="ECO:0007669"/>
    <property type="project" value="InterPro"/>
</dbReference>
<organism evidence="14">
    <name type="scientific">Candidatus Thiocaldithrix dubininis</name>
    <dbReference type="NCBI Taxonomy" id="3080823"/>
    <lineage>
        <taxon>Bacteria</taxon>
        <taxon>Pseudomonadati</taxon>
        <taxon>Pseudomonadota</taxon>
        <taxon>Gammaproteobacteria</taxon>
        <taxon>Thiotrichales</taxon>
        <taxon>Thiotrichaceae</taxon>
        <taxon>Candidatus Thiocaldithrix</taxon>
    </lineage>
</organism>
<gene>
    <name evidence="14" type="primary">sdhC</name>
    <name evidence="14" type="ORF">QJT80_05785</name>
</gene>
<comment type="similarity">
    <text evidence="3">Belongs to the cytochrome b560 family.</text>
</comment>
<sequence>MKNARKRPISPHLQIYKPQITSALSILHRITGGVLVVGTLVLVYWLGAIAAGPEAYAQAKAILGSFIGKVALFGWTWALFYHLANGIRHLVWDAGYGFDLPTVYLTGKITVAASFILTILIWLIA</sequence>
<evidence type="ECO:0000256" key="9">
    <source>
        <dbReference type="ARBA" id="ARBA00023004"/>
    </source>
</evidence>
<dbReference type="InterPro" id="IPR018495">
    <property type="entry name" value="Succ_DH_cyt_bsu_CS"/>
</dbReference>
<evidence type="ECO:0000256" key="2">
    <source>
        <dbReference type="ARBA" id="ARBA00004141"/>
    </source>
</evidence>
<dbReference type="GO" id="GO:0046872">
    <property type="term" value="F:metal ion binding"/>
    <property type="evidence" value="ECO:0007669"/>
    <property type="project" value="UniProtKB-KW"/>
</dbReference>
<comment type="cofactor">
    <cofactor evidence="12">
        <name>heme</name>
        <dbReference type="ChEBI" id="CHEBI:30413"/>
    </cofactor>
    <text evidence="12">The heme is bound between the two transmembrane subunits.</text>
</comment>
<dbReference type="InterPro" id="IPR014314">
    <property type="entry name" value="Succ_DH_cytb556"/>
</dbReference>
<evidence type="ECO:0000256" key="1">
    <source>
        <dbReference type="ARBA" id="ARBA00004050"/>
    </source>
</evidence>
<keyword evidence="10 13" id="KW-0472">Membrane</keyword>
<dbReference type="GO" id="GO:0016020">
    <property type="term" value="C:membrane"/>
    <property type="evidence" value="ECO:0007669"/>
    <property type="project" value="UniProtKB-SubCell"/>
</dbReference>
<dbReference type="Pfam" id="PF01127">
    <property type="entry name" value="Sdh_cyt"/>
    <property type="match status" value="1"/>
</dbReference>
<proteinExistence type="inferred from homology"/>
<dbReference type="AlphaFoldDB" id="A0AA95HA96"/>
<comment type="subunit">
    <text evidence="11">Part of an enzyme complex containing four subunits: a flavoprotein, an iron-sulfur protein, plus two membrane-anchoring proteins, SdhC and SdhD. The complex can form homotrimers.</text>
</comment>
<comment type="subcellular location">
    <subcellularLocation>
        <location evidence="2">Membrane</location>
        <topology evidence="2">Multi-pass membrane protein</topology>
    </subcellularLocation>
</comment>
<feature type="binding site" description="axial binding residue" evidence="12">
    <location>
        <position position="82"/>
    </location>
    <ligand>
        <name>heme</name>
        <dbReference type="ChEBI" id="CHEBI:30413"/>
        <note>ligand shared with second transmembrane subunit</note>
    </ligand>
    <ligandPart>
        <name>Fe</name>
        <dbReference type="ChEBI" id="CHEBI:18248"/>
    </ligandPart>
</feature>
<reference evidence="14" key="2">
    <citation type="submission" date="2023-04" db="EMBL/GenBank/DDBJ databases">
        <authorList>
            <person name="Beletskiy A.V."/>
            <person name="Mardanov A.V."/>
            <person name="Ravin N.V."/>
        </authorList>
    </citation>
    <scope>NUCLEOTIDE SEQUENCE</scope>
    <source>
        <strain evidence="14">GKL-01</strain>
    </source>
</reference>
<dbReference type="InterPro" id="IPR034804">
    <property type="entry name" value="SQR/QFR_C/D"/>
</dbReference>
<evidence type="ECO:0000256" key="13">
    <source>
        <dbReference type="SAM" id="Phobius"/>
    </source>
</evidence>
<dbReference type="CDD" id="cd03499">
    <property type="entry name" value="SQR_TypeC_SdhC"/>
    <property type="match status" value="1"/>
</dbReference>
<reference evidence="14" key="1">
    <citation type="journal article" date="2023" name="Int. J. Mol. Sci.">
        <title>Metagenomics Revealed a New Genus 'Candidatus Thiocaldithrix dubininis' gen. nov., sp. nov. and a New Species 'Candidatus Thiothrix putei' sp. nov. in the Family Thiotrichaceae, Some Members of Which Have Traits of Both Na+- and H+-Motive Energetics.</title>
        <authorList>
            <person name="Ravin N.V."/>
            <person name="Muntyan M.S."/>
            <person name="Smolyakov D.D."/>
            <person name="Rudenko T.S."/>
            <person name="Beletsky A.V."/>
            <person name="Mardanov A.V."/>
            <person name="Grabovich M.Y."/>
        </authorList>
    </citation>
    <scope>NUCLEOTIDE SEQUENCE</scope>
    <source>
        <strain evidence="14">GKL-01</strain>
    </source>
</reference>
<feature type="transmembrane region" description="Helical" evidence="13">
    <location>
        <begin position="61"/>
        <end position="83"/>
    </location>
</feature>
<feature type="transmembrane region" description="Helical" evidence="13">
    <location>
        <begin position="103"/>
        <end position="124"/>
    </location>
</feature>
<dbReference type="EMBL" id="CP124755">
    <property type="protein sequence ID" value="WGZ91988.1"/>
    <property type="molecule type" value="Genomic_DNA"/>
</dbReference>
<dbReference type="PROSITE" id="PS01000">
    <property type="entry name" value="SDH_CYT_1"/>
    <property type="match status" value="1"/>
</dbReference>
<evidence type="ECO:0000256" key="4">
    <source>
        <dbReference type="ARBA" id="ARBA00020076"/>
    </source>
</evidence>
<comment type="function">
    <text evidence="1">Membrane-anchoring subunit of succinate dehydrogenase (SDH).</text>
</comment>
<protein>
    <recommendedName>
        <fullName evidence="4">Succinate dehydrogenase cytochrome b556 subunit</fullName>
    </recommendedName>
</protein>
<evidence type="ECO:0000256" key="12">
    <source>
        <dbReference type="PIRSR" id="PIRSR000178-1"/>
    </source>
</evidence>
<keyword evidence="7 12" id="KW-0479">Metal-binding</keyword>
<dbReference type="NCBIfam" id="TIGR02970">
    <property type="entry name" value="succ_dehyd_cytB"/>
    <property type="match status" value="1"/>
</dbReference>
<evidence type="ECO:0000256" key="10">
    <source>
        <dbReference type="ARBA" id="ARBA00023136"/>
    </source>
</evidence>
<evidence type="ECO:0000256" key="11">
    <source>
        <dbReference type="ARBA" id="ARBA00025912"/>
    </source>
</evidence>
<evidence type="ECO:0000256" key="7">
    <source>
        <dbReference type="ARBA" id="ARBA00022723"/>
    </source>
</evidence>
<dbReference type="KEGG" id="tdu:QJT80_05785"/>
<dbReference type="GO" id="GO:0009055">
    <property type="term" value="F:electron transfer activity"/>
    <property type="evidence" value="ECO:0007669"/>
    <property type="project" value="InterPro"/>
</dbReference>
<dbReference type="SUPFAM" id="SSF81343">
    <property type="entry name" value="Fumarate reductase respiratory complex transmembrane subunits"/>
    <property type="match status" value="1"/>
</dbReference>
<dbReference type="Gene3D" id="1.20.1300.10">
    <property type="entry name" value="Fumarate reductase/succinate dehydrogenase, transmembrane subunit"/>
    <property type="match status" value="1"/>
</dbReference>
<accession>A0AA95HA96</accession>
<evidence type="ECO:0000256" key="3">
    <source>
        <dbReference type="ARBA" id="ARBA00007244"/>
    </source>
</evidence>
<dbReference type="InterPro" id="IPR000701">
    <property type="entry name" value="SuccDH_FuR_B_TM-su"/>
</dbReference>
<evidence type="ECO:0000256" key="6">
    <source>
        <dbReference type="ARBA" id="ARBA00022692"/>
    </source>
</evidence>
<feature type="transmembrane region" description="Helical" evidence="13">
    <location>
        <begin position="26"/>
        <end position="49"/>
    </location>
</feature>
<dbReference type="PROSITE" id="PS01001">
    <property type="entry name" value="SDH_CYT_2"/>
    <property type="match status" value="1"/>
</dbReference>
<dbReference type="PANTHER" id="PTHR10978">
    <property type="entry name" value="SUCCINATE DEHYDROGENASE CYTOCHROME B560 SUBUNIT"/>
    <property type="match status" value="1"/>
</dbReference>
<keyword evidence="5 12" id="KW-0349">Heme</keyword>
<keyword evidence="8 13" id="KW-1133">Transmembrane helix</keyword>
<dbReference type="Proteomes" id="UP001300672">
    <property type="component" value="Chromosome"/>
</dbReference>
<evidence type="ECO:0000256" key="5">
    <source>
        <dbReference type="ARBA" id="ARBA00022617"/>
    </source>
</evidence>
<evidence type="ECO:0000256" key="8">
    <source>
        <dbReference type="ARBA" id="ARBA00022989"/>
    </source>
</evidence>
<evidence type="ECO:0000313" key="14">
    <source>
        <dbReference type="EMBL" id="WGZ91988.1"/>
    </source>
</evidence>
<keyword evidence="9 12" id="KW-0408">Iron</keyword>
<dbReference type="PIRSF" id="PIRSF000178">
    <property type="entry name" value="SDH_cyt_b560"/>
    <property type="match status" value="1"/>
</dbReference>